<evidence type="ECO:0000313" key="10">
    <source>
        <dbReference type="EMBL" id="KGP63518.1"/>
    </source>
</evidence>
<keyword evidence="5 10" id="KW-0808">Transferase</keyword>
<dbReference type="AlphaFoldDB" id="A0A0A2T7X5"/>
<comment type="subcellular location">
    <subcellularLocation>
        <location evidence="1">Cytoplasm</location>
    </subcellularLocation>
</comment>
<dbReference type="Proteomes" id="UP000054422">
    <property type="component" value="Unassembled WGS sequence"/>
</dbReference>
<evidence type="ECO:0000256" key="1">
    <source>
        <dbReference type="ARBA" id="ARBA00004496"/>
    </source>
</evidence>
<accession>A0A0A2T7X5</accession>
<keyword evidence="2" id="KW-0963">Cytoplasm</keyword>
<evidence type="ECO:0000256" key="7">
    <source>
        <dbReference type="ARBA" id="ARBA00022884"/>
    </source>
</evidence>
<dbReference type="CDD" id="cd11572">
    <property type="entry name" value="RlmI_M_like"/>
    <property type="match status" value="1"/>
</dbReference>
<dbReference type="Pfam" id="PF17785">
    <property type="entry name" value="PUA_3"/>
    <property type="match status" value="1"/>
</dbReference>
<dbReference type="SMART" id="SM00359">
    <property type="entry name" value="PUA"/>
    <property type="match status" value="1"/>
</dbReference>
<dbReference type="InterPro" id="IPR015947">
    <property type="entry name" value="PUA-like_sf"/>
</dbReference>
<comment type="similarity">
    <text evidence="8">Belongs to the methyltransferase superfamily. RlmI family.</text>
</comment>
<feature type="domain" description="PUA" evidence="9">
    <location>
        <begin position="3"/>
        <end position="77"/>
    </location>
</feature>
<name>A0A0A2T7X5_9GAMM</name>
<evidence type="ECO:0000256" key="8">
    <source>
        <dbReference type="ARBA" id="ARBA00038091"/>
    </source>
</evidence>
<dbReference type="InterPro" id="IPR036974">
    <property type="entry name" value="PUA_sf"/>
</dbReference>
<evidence type="ECO:0000256" key="6">
    <source>
        <dbReference type="ARBA" id="ARBA00022691"/>
    </source>
</evidence>
<dbReference type="GO" id="GO:0032259">
    <property type="term" value="P:methylation"/>
    <property type="evidence" value="ECO:0007669"/>
    <property type="project" value="UniProtKB-KW"/>
</dbReference>
<evidence type="ECO:0000256" key="5">
    <source>
        <dbReference type="ARBA" id="ARBA00022679"/>
    </source>
</evidence>
<dbReference type="Gene3D" id="3.40.50.150">
    <property type="entry name" value="Vaccinia Virus protein VP39"/>
    <property type="match status" value="1"/>
</dbReference>
<dbReference type="PROSITE" id="PS50890">
    <property type="entry name" value="PUA"/>
    <property type="match status" value="1"/>
</dbReference>
<evidence type="ECO:0000313" key="11">
    <source>
        <dbReference type="Proteomes" id="UP000054422"/>
    </source>
</evidence>
<proteinExistence type="inferred from homology"/>
<evidence type="ECO:0000256" key="2">
    <source>
        <dbReference type="ARBA" id="ARBA00022490"/>
    </source>
</evidence>
<dbReference type="SUPFAM" id="SSF88697">
    <property type="entry name" value="PUA domain-like"/>
    <property type="match status" value="1"/>
</dbReference>
<reference evidence="10 11" key="1">
    <citation type="submission" date="2014-05" db="EMBL/GenBank/DDBJ databases">
        <authorList>
            <person name="Rizzardi K."/>
            <person name="Winiecka-Krusnell J."/>
            <person name="Ramliden M."/>
            <person name="Alm E."/>
            <person name="Andersson S."/>
            <person name="Byfors S."/>
        </authorList>
    </citation>
    <scope>NUCLEOTIDE SEQUENCE [LARGE SCALE GENOMIC DNA]</scope>
    <source>
        <strain evidence="10 11">LEGN</strain>
    </source>
</reference>
<keyword evidence="11" id="KW-1185">Reference proteome</keyword>
<dbReference type="OrthoDB" id="9805492at2"/>
<dbReference type="GO" id="GO:0005737">
    <property type="term" value="C:cytoplasm"/>
    <property type="evidence" value="ECO:0007669"/>
    <property type="project" value="UniProtKB-SubCell"/>
</dbReference>
<dbReference type="InterPro" id="IPR002478">
    <property type="entry name" value="PUA"/>
</dbReference>
<keyword evidence="4 10" id="KW-0489">Methyltransferase</keyword>
<dbReference type="PANTHER" id="PTHR42873:SF1">
    <property type="entry name" value="S-ADENOSYLMETHIONINE-DEPENDENT METHYLTRANSFERASE DOMAIN-CONTAINING PROTEIN"/>
    <property type="match status" value="1"/>
</dbReference>
<keyword evidence="7" id="KW-0694">RNA-binding</keyword>
<dbReference type="GO" id="GO:0003723">
    <property type="term" value="F:RNA binding"/>
    <property type="evidence" value="ECO:0007669"/>
    <property type="project" value="UniProtKB-KW"/>
</dbReference>
<keyword evidence="6" id="KW-0949">S-adenosyl-L-methionine</keyword>
<dbReference type="Gene3D" id="2.30.130.10">
    <property type="entry name" value="PUA domain"/>
    <property type="match status" value="1"/>
</dbReference>
<dbReference type="CDD" id="cd02440">
    <property type="entry name" value="AdoMet_MTases"/>
    <property type="match status" value="1"/>
</dbReference>
<dbReference type="CDD" id="cd21153">
    <property type="entry name" value="PUA_RlmI"/>
    <property type="match status" value="1"/>
</dbReference>
<dbReference type="PANTHER" id="PTHR42873">
    <property type="entry name" value="RIBOSOMAL RNA LARGE SUBUNIT METHYLTRANSFERASE"/>
    <property type="match status" value="1"/>
</dbReference>
<evidence type="ECO:0000256" key="4">
    <source>
        <dbReference type="ARBA" id="ARBA00022603"/>
    </source>
</evidence>
<dbReference type="STRING" id="1498499.EP47_12085"/>
<dbReference type="SUPFAM" id="SSF53335">
    <property type="entry name" value="S-adenosyl-L-methionine-dependent methyltransferases"/>
    <property type="match status" value="1"/>
</dbReference>
<dbReference type="GO" id="GO:0006364">
    <property type="term" value="P:rRNA processing"/>
    <property type="evidence" value="ECO:0007669"/>
    <property type="project" value="UniProtKB-KW"/>
</dbReference>
<sequence length="390" mass="43712">MKAKIILAAEKQNTVLRGHPWIFPKAIMQYLGKPITGELVEIMSAQGECLGVGVYNEHSLYRVRVLALSNEQIKAVNYDSLITHRIKQARLVRECLNLPNEETNAYRLFNSEADGLSGLTIDCFNQYCVVASSAYWVEANKSIIEQVLHEIFPQNQVIWIPQKKPLSQDGWKEIHVEKIENNTQVLEEGVRYQIEFAHTQKTGLFIDQRENHKRIAQLSRGKRVLDLYTFTGGFALHAAKAGALHVTGVDSSAQAIEQAKNNAILNDLTNIEFIKADAREFLKIAGDYDVVILDPPKLVPSQRHLQQAKNYYRFLHREAFKYMKSGTLMMTCNCSSALSSQDFCSLVSIQAAAMGKQARILGVYGPASCHPTLASFPEGNYLTAILLAIV</sequence>
<organism evidence="10 11">
    <name type="scientific">Legionella norrlandica</name>
    <dbReference type="NCBI Taxonomy" id="1498499"/>
    <lineage>
        <taxon>Bacteria</taxon>
        <taxon>Pseudomonadati</taxon>
        <taxon>Pseudomonadota</taxon>
        <taxon>Gammaproteobacteria</taxon>
        <taxon>Legionellales</taxon>
        <taxon>Legionellaceae</taxon>
        <taxon>Legionella</taxon>
    </lineage>
</organism>
<dbReference type="InterPro" id="IPR019614">
    <property type="entry name" value="SAM-dep_methyl-trfase"/>
</dbReference>
<dbReference type="Gene3D" id="3.30.750.80">
    <property type="entry name" value="RNA methyltransferase domain (HRMD) like"/>
    <property type="match status" value="1"/>
</dbReference>
<protein>
    <submittedName>
        <fullName evidence="10">SAM-dependent methyltransferase</fullName>
    </submittedName>
</protein>
<keyword evidence="3" id="KW-0698">rRNA processing</keyword>
<dbReference type="InterPro" id="IPR041532">
    <property type="entry name" value="RlmI-like_PUA"/>
</dbReference>
<dbReference type="InterPro" id="IPR029063">
    <property type="entry name" value="SAM-dependent_MTases_sf"/>
</dbReference>
<dbReference type="RefSeq" id="WP_035888654.1">
    <property type="nucleotide sequence ID" value="NZ_JNCF01000015.1"/>
</dbReference>
<gene>
    <name evidence="10" type="ORF">EP47_12085</name>
</gene>
<dbReference type="Pfam" id="PF10672">
    <property type="entry name" value="Methyltrans_SAM"/>
    <property type="match status" value="1"/>
</dbReference>
<comment type="caution">
    <text evidence="10">The sequence shown here is derived from an EMBL/GenBank/DDBJ whole genome shotgun (WGS) entry which is preliminary data.</text>
</comment>
<dbReference type="EMBL" id="JNCF01000015">
    <property type="protein sequence ID" value="KGP63518.1"/>
    <property type="molecule type" value="Genomic_DNA"/>
</dbReference>
<dbReference type="GO" id="GO:0008168">
    <property type="term" value="F:methyltransferase activity"/>
    <property type="evidence" value="ECO:0007669"/>
    <property type="project" value="UniProtKB-KW"/>
</dbReference>
<evidence type="ECO:0000256" key="3">
    <source>
        <dbReference type="ARBA" id="ARBA00022552"/>
    </source>
</evidence>
<evidence type="ECO:0000259" key="9">
    <source>
        <dbReference type="SMART" id="SM00359"/>
    </source>
</evidence>